<comment type="caution">
    <text evidence="2">The sequence shown here is derived from an EMBL/GenBank/DDBJ whole genome shotgun (WGS) entry which is preliminary data.</text>
</comment>
<dbReference type="InterPro" id="IPR011928">
    <property type="entry name" value="Phage_phiJL001_Gp84"/>
</dbReference>
<organism evidence="2 3">
    <name type="scientific">Parerythrobacter lacustris</name>
    <dbReference type="NCBI Taxonomy" id="2969984"/>
    <lineage>
        <taxon>Bacteria</taxon>
        <taxon>Pseudomonadati</taxon>
        <taxon>Pseudomonadota</taxon>
        <taxon>Alphaproteobacteria</taxon>
        <taxon>Sphingomonadales</taxon>
        <taxon>Erythrobacteraceae</taxon>
        <taxon>Parerythrobacter</taxon>
    </lineage>
</organism>
<proteinExistence type="predicted"/>
<protein>
    <submittedName>
        <fullName evidence="2">DUF2163 domain-containing protein</fullName>
    </submittedName>
</protein>
<dbReference type="RefSeq" id="WP_257596067.1">
    <property type="nucleotide sequence ID" value="NZ_JANKHH010000005.1"/>
</dbReference>
<evidence type="ECO:0000313" key="3">
    <source>
        <dbReference type="Proteomes" id="UP001206067"/>
    </source>
</evidence>
<reference evidence="2 3" key="1">
    <citation type="submission" date="2022-08" db="EMBL/GenBank/DDBJ databases">
        <title>Polyphasic taxonomy analysis of Qipengyuania sp.RS5-5.</title>
        <authorList>
            <person name="Xamxidin M."/>
            <person name="Wu M."/>
        </authorList>
    </citation>
    <scope>NUCLEOTIDE SEQUENCE [LARGE SCALE GENOMIC DNA]</scope>
    <source>
        <strain evidence="2 3">RS5-5</strain>
    </source>
</reference>
<accession>A0ABT1XRI2</accession>
<dbReference type="InterPro" id="IPR018964">
    <property type="entry name" value="Phage_phiJL001_Gp84_C"/>
</dbReference>
<sequence>MSQIYFASELEGVATFWRIYRRDGVTLGFTSHDRDLAFDGIVHRAAPGMVPGAIRRSSGVSDDAMDAEGALTHDSISSGDLRAGRYDGARIAIGAVDWESLDAAVLYAGSIGAIRQEGGSFAIELRSAKAAFERDFVPRTGPSCRARFCGPGCTLSAAFHTVSATLLGCDTDRGAFAFDLVQPSDYAWGELVWLDGPLAGQRLDIGGVSEGELLLDYPLAEPPSPGTRARLRQGCDHTLATCSDRFGNAINFQGEPFLPGNDLLARYPLPQ</sequence>
<name>A0ABT1XRI2_9SPHN</name>
<gene>
    <name evidence="2" type="ORF">NSO95_09940</name>
</gene>
<feature type="domain" description="Bacteriophage phiJL001 Gp84 C-terminal" evidence="1">
    <location>
        <begin position="186"/>
        <end position="262"/>
    </location>
</feature>
<dbReference type="Proteomes" id="UP001206067">
    <property type="component" value="Unassembled WGS sequence"/>
</dbReference>
<dbReference type="EMBL" id="JANKHH010000005">
    <property type="protein sequence ID" value="MCR2834265.1"/>
    <property type="molecule type" value="Genomic_DNA"/>
</dbReference>
<dbReference type="Pfam" id="PF09931">
    <property type="entry name" value="Phage_phiJL001_Gp84_N"/>
    <property type="match status" value="1"/>
</dbReference>
<dbReference type="NCBIfam" id="TIGR02218">
    <property type="entry name" value="phg_TIGR02218"/>
    <property type="match status" value="1"/>
</dbReference>
<evidence type="ECO:0000313" key="2">
    <source>
        <dbReference type="EMBL" id="MCR2834265.1"/>
    </source>
</evidence>
<evidence type="ECO:0000259" key="1">
    <source>
        <dbReference type="Pfam" id="PF09356"/>
    </source>
</evidence>
<keyword evidence="3" id="KW-1185">Reference proteome</keyword>
<dbReference type="Pfam" id="PF09356">
    <property type="entry name" value="Phage_BR0599"/>
    <property type="match status" value="1"/>
</dbReference>